<dbReference type="EMBL" id="VXIS01000109">
    <property type="protein sequence ID" value="KAA8904397.1"/>
    <property type="molecule type" value="Genomic_DNA"/>
</dbReference>
<gene>
    <name evidence="11" type="ORF">FN846DRAFT_752815</name>
</gene>
<comment type="similarity">
    <text evidence="7">Belongs to the TALE/TGIF homeobox family.</text>
</comment>
<dbReference type="SUPFAM" id="SSF46689">
    <property type="entry name" value="Homeodomain-like"/>
    <property type="match status" value="1"/>
</dbReference>
<evidence type="ECO:0000259" key="10">
    <source>
        <dbReference type="PROSITE" id="PS50071"/>
    </source>
</evidence>
<dbReference type="GO" id="GO:0003677">
    <property type="term" value="F:DNA binding"/>
    <property type="evidence" value="ECO:0007669"/>
    <property type="project" value="UniProtKB-UniRule"/>
</dbReference>
<evidence type="ECO:0000256" key="3">
    <source>
        <dbReference type="ARBA" id="ARBA00023125"/>
    </source>
</evidence>
<evidence type="ECO:0000256" key="6">
    <source>
        <dbReference type="ARBA" id="ARBA00023242"/>
    </source>
</evidence>
<evidence type="ECO:0000256" key="4">
    <source>
        <dbReference type="ARBA" id="ARBA00023155"/>
    </source>
</evidence>
<reference evidence="11 12" key="1">
    <citation type="submission" date="2019-09" db="EMBL/GenBank/DDBJ databases">
        <title>Draft genome of the ectomycorrhizal ascomycete Sphaerosporella brunnea.</title>
        <authorList>
            <consortium name="DOE Joint Genome Institute"/>
            <person name="Benucci G.M."/>
            <person name="Marozzi G."/>
            <person name="Antonielli L."/>
            <person name="Sanchez S."/>
            <person name="Marco P."/>
            <person name="Wang X."/>
            <person name="Falini L.B."/>
            <person name="Barry K."/>
            <person name="Haridas S."/>
            <person name="Lipzen A."/>
            <person name="Labutti K."/>
            <person name="Grigoriev I.V."/>
            <person name="Murat C."/>
            <person name="Martin F."/>
            <person name="Albertini E."/>
            <person name="Donnini D."/>
            <person name="Bonito G."/>
        </authorList>
    </citation>
    <scope>NUCLEOTIDE SEQUENCE [LARGE SCALE GENOMIC DNA]</scope>
    <source>
        <strain evidence="11 12">Sb_GMNB300</strain>
    </source>
</reference>
<dbReference type="Proteomes" id="UP000326924">
    <property type="component" value="Unassembled WGS sequence"/>
</dbReference>
<keyword evidence="4 8" id="KW-0371">Homeobox</keyword>
<dbReference type="FunFam" id="1.10.10.60:FF:000059">
    <property type="entry name" value="TGFB-induced factor homeobox 1"/>
    <property type="match status" value="1"/>
</dbReference>
<dbReference type="InterPro" id="IPR050224">
    <property type="entry name" value="TALE_homeobox"/>
</dbReference>
<evidence type="ECO:0000256" key="2">
    <source>
        <dbReference type="ARBA" id="ARBA00023015"/>
    </source>
</evidence>
<dbReference type="PROSITE" id="PS50071">
    <property type="entry name" value="HOMEOBOX_2"/>
    <property type="match status" value="1"/>
</dbReference>
<comment type="caution">
    <text evidence="11">The sequence shown here is derived from an EMBL/GenBank/DDBJ whole genome shotgun (WGS) entry which is preliminary data.</text>
</comment>
<feature type="non-terminal residue" evidence="11">
    <location>
        <position position="76"/>
    </location>
</feature>
<evidence type="ECO:0000256" key="1">
    <source>
        <dbReference type="ARBA" id="ARBA00004123"/>
    </source>
</evidence>
<organism evidence="11 12">
    <name type="scientific">Sphaerosporella brunnea</name>
    <dbReference type="NCBI Taxonomy" id="1250544"/>
    <lineage>
        <taxon>Eukaryota</taxon>
        <taxon>Fungi</taxon>
        <taxon>Dikarya</taxon>
        <taxon>Ascomycota</taxon>
        <taxon>Pezizomycotina</taxon>
        <taxon>Pezizomycetes</taxon>
        <taxon>Pezizales</taxon>
        <taxon>Pyronemataceae</taxon>
        <taxon>Sphaerosporella</taxon>
    </lineage>
</organism>
<proteinExistence type="inferred from homology"/>
<dbReference type="SMART" id="SM00389">
    <property type="entry name" value="HOX"/>
    <property type="match status" value="1"/>
</dbReference>
<dbReference type="GO" id="GO:0005634">
    <property type="term" value="C:nucleus"/>
    <property type="evidence" value="ECO:0007669"/>
    <property type="project" value="UniProtKB-SubCell"/>
</dbReference>
<keyword evidence="12" id="KW-1185">Reference proteome</keyword>
<protein>
    <submittedName>
        <fullName evidence="11">Homeobox KN domain-containing protein</fullName>
    </submittedName>
</protein>
<dbReference type="Gene3D" id="1.10.10.60">
    <property type="entry name" value="Homeodomain-like"/>
    <property type="match status" value="1"/>
</dbReference>
<dbReference type="GO" id="GO:0006355">
    <property type="term" value="P:regulation of DNA-templated transcription"/>
    <property type="evidence" value="ECO:0007669"/>
    <property type="project" value="InterPro"/>
</dbReference>
<comment type="subcellular location">
    <subcellularLocation>
        <location evidence="1 8">Nucleus</location>
    </subcellularLocation>
</comment>
<name>A0A5J5EUA8_9PEZI</name>
<dbReference type="OrthoDB" id="10056939at2759"/>
<feature type="DNA-binding region" description="Homeobox" evidence="8">
    <location>
        <begin position="12"/>
        <end position="74"/>
    </location>
</feature>
<dbReference type="InParanoid" id="A0A5J5EUA8"/>
<dbReference type="CDD" id="cd00086">
    <property type="entry name" value="homeodomain"/>
    <property type="match status" value="1"/>
</dbReference>
<evidence type="ECO:0000313" key="11">
    <source>
        <dbReference type="EMBL" id="KAA8904397.1"/>
    </source>
</evidence>
<evidence type="ECO:0000256" key="5">
    <source>
        <dbReference type="ARBA" id="ARBA00023163"/>
    </source>
</evidence>
<evidence type="ECO:0000256" key="9">
    <source>
        <dbReference type="SAM" id="MobiDB-lite"/>
    </source>
</evidence>
<dbReference type="InterPro" id="IPR008422">
    <property type="entry name" value="KN_HD"/>
</dbReference>
<feature type="region of interest" description="Disordered" evidence="9">
    <location>
        <begin position="1"/>
        <end position="20"/>
    </location>
</feature>
<evidence type="ECO:0000256" key="8">
    <source>
        <dbReference type="PROSITE-ProRule" id="PRU00108"/>
    </source>
</evidence>
<keyword evidence="2" id="KW-0805">Transcription regulation</keyword>
<dbReference type="PANTHER" id="PTHR11850">
    <property type="entry name" value="HOMEOBOX PROTEIN TRANSCRIPTION FACTORS"/>
    <property type="match status" value="1"/>
</dbReference>
<dbReference type="Pfam" id="PF05920">
    <property type="entry name" value="Homeobox_KN"/>
    <property type="match status" value="1"/>
</dbReference>
<dbReference type="InterPro" id="IPR001356">
    <property type="entry name" value="HD"/>
</dbReference>
<keyword evidence="3 8" id="KW-0238">DNA-binding</keyword>
<feature type="non-terminal residue" evidence="11">
    <location>
        <position position="1"/>
    </location>
</feature>
<keyword evidence="5" id="KW-0804">Transcription</keyword>
<accession>A0A5J5EUA8</accession>
<dbReference type="InterPro" id="IPR009057">
    <property type="entry name" value="Homeodomain-like_sf"/>
</dbReference>
<evidence type="ECO:0000256" key="7">
    <source>
        <dbReference type="ARBA" id="ARBA00038021"/>
    </source>
</evidence>
<keyword evidence="6 8" id="KW-0539">Nucleus</keyword>
<feature type="domain" description="Homeobox" evidence="10">
    <location>
        <begin position="10"/>
        <end position="73"/>
    </location>
</feature>
<dbReference type="AlphaFoldDB" id="A0A5J5EUA8"/>
<feature type="compositionally biased region" description="Basic and acidic residues" evidence="9">
    <location>
        <begin position="1"/>
        <end position="10"/>
    </location>
</feature>
<evidence type="ECO:0000313" key="12">
    <source>
        <dbReference type="Proteomes" id="UP000326924"/>
    </source>
</evidence>
<sequence length="76" mass="8891">LGMGHSERGRPGGRRRGNLPKQVTDLLRNWLNKHLHHPYPTEDEKQMLMSQTGLTIHQISNWFINARRRRVPAITN</sequence>